<name>A0A2S9INY7_9HYPH</name>
<sequence length="212" mass="22635">MKTVLCYGDSLTWGYDATGPGRHALEDRWPSVLQEALGNQVNVIAEGLNGRTTAFNDYAAAEDRNGARVLPTILGTHAPLDLVIIMLGTNDMKPFISGSALGAKQGMRRLVDIVRRHPYFGEAEAPDVLIVAPPHIGETANPDFAALLTGGVAESRKLAILYADMADETSCGFFDAARVARTTPIDGIHMDADHTKALGRALAPVVRVMLGL</sequence>
<accession>A0A2S9INY7</accession>
<gene>
    <name evidence="2" type="ORF">C5748_17330</name>
</gene>
<dbReference type="InterPro" id="IPR036514">
    <property type="entry name" value="SGNH_hydro_sf"/>
</dbReference>
<evidence type="ECO:0000259" key="1">
    <source>
        <dbReference type="Pfam" id="PF13472"/>
    </source>
</evidence>
<dbReference type="SUPFAM" id="SSF52266">
    <property type="entry name" value="SGNH hydrolase"/>
    <property type="match status" value="1"/>
</dbReference>
<dbReference type="Pfam" id="PF13472">
    <property type="entry name" value="Lipase_GDSL_2"/>
    <property type="match status" value="1"/>
</dbReference>
<dbReference type="RefSeq" id="WP_105743189.1">
    <property type="nucleotide sequence ID" value="NZ_PVBR01000013.1"/>
</dbReference>
<dbReference type="Proteomes" id="UP000239434">
    <property type="component" value="Unassembled WGS sequence"/>
</dbReference>
<proteinExistence type="predicted"/>
<reference evidence="2 3" key="1">
    <citation type="submission" date="2018-02" db="EMBL/GenBank/DDBJ databases">
        <title>The draft genome of Phyllobacterium sp. 1N-3.</title>
        <authorList>
            <person name="Liu L."/>
            <person name="Li L."/>
            <person name="Zhang X."/>
            <person name="Wang T."/>
            <person name="Liang L."/>
        </authorList>
    </citation>
    <scope>NUCLEOTIDE SEQUENCE [LARGE SCALE GENOMIC DNA]</scope>
    <source>
        <strain evidence="2 3">1N-3</strain>
    </source>
</reference>
<evidence type="ECO:0000313" key="2">
    <source>
        <dbReference type="EMBL" id="PRD42225.1"/>
    </source>
</evidence>
<dbReference type="Gene3D" id="3.40.50.1110">
    <property type="entry name" value="SGNH hydrolase"/>
    <property type="match status" value="1"/>
</dbReference>
<keyword evidence="3" id="KW-1185">Reference proteome</keyword>
<dbReference type="GO" id="GO:0016788">
    <property type="term" value="F:hydrolase activity, acting on ester bonds"/>
    <property type="evidence" value="ECO:0007669"/>
    <property type="project" value="UniProtKB-ARBA"/>
</dbReference>
<dbReference type="AlphaFoldDB" id="A0A2S9INY7"/>
<dbReference type="EMBL" id="PVBR01000013">
    <property type="protein sequence ID" value="PRD42225.1"/>
    <property type="molecule type" value="Genomic_DNA"/>
</dbReference>
<evidence type="ECO:0000313" key="3">
    <source>
        <dbReference type="Proteomes" id="UP000239434"/>
    </source>
</evidence>
<comment type="caution">
    <text evidence="2">The sequence shown here is derived from an EMBL/GenBank/DDBJ whole genome shotgun (WGS) entry which is preliminary data.</text>
</comment>
<dbReference type="CDD" id="cd01839">
    <property type="entry name" value="SGNH_arylesterase_like"/>
    <property type="match status" value="1"/>
</dbReference>
<protein>
    <submittedName>
        <fullName evidence="2">Arylesterase</fullName>
    </submittedName>
</protein>
<dbReference type="InterPro" id="IPR013830">
    <property type="entry name" value="SGNH_hydro"/>
</dbReference>
<feature type="domain" description="SGNH hydrolase-type esterase" evidence="1">
    <location>
        <begin position="6"/>
        <end position="192"/>
    </location>
</feature>
<organism evidence="2 3">
    <name type="scientific">Phyllobacterium phragmitis</name>
    <dbReference type="NCBI Taxonomy" id="2670329"/>
    <lineage>
        <taxon>Bacteria</taxon>
        <taxon>Pseudomonadati</taxon>
        <taxon>Pseudomonadota</taxon>
        <taxon>Alphaproteobacteria</taxon>
        <taxon>Hyphomicrobiales</taxon>
        <taxon>Phyllobacteriaceae</taxon>
        <taxon>Phyllobacterium</taxon>
    </lineage>
</organism>